<dbReference type="Proteomes" id="UP000778578">
    <property type="component" value="Unassembled WGS sequence"/>
</dbReference>
<keyword evidence="4" id="KW-1185">Reference proteome</keyword>
<evidence type="ECO:0000313" key="4">
    <source>
        <dbReference type="Proteomes" id="UP000778578"/>
    </source>
</evidence>
<proteinExistence type="predicted"/>
<dbReference type="InterPro" id="IPR000073">
    <property type="entry name" value="AB_hydrolase_1"/>
</dbReference>
<accession>A0ABS7Q1S4</accession>
<dbReference type="InterPro" id="IPR050266">
    <property type="entry name" value="AB_hydrolase_sf"/>
</dbReference>
<evidence type="ECO:0000259" key="2">
    <source>
        <dbReference type="Pfam" id="PF12697"/>
    </source>
</evidence>
<evidence type="ECO:0000313" key="3">
    <source>
        <dbReference type="EMBL" id="MBY8877087.1"/>
    </source>
</evidence>
<protein>
    <submittedName>
        <fullName evidence="3">Alpha/beta hydrolase</fullName>
    </submittedName>
</protein>
<dbReference type="Gene3D" id="3.40.50.1820">
    <property type="entry name" value="alpha/beta hydrolase"/>
    <property type="match status" value="1"/>
</dbReference>
<gene>
    <name evidence="3" type="ORF">K7862_05450</name>
</gene>
<evidence type="ECO:0000256" key="1">
    <source>
        <dbReference type="ARBA" id="ARBA00022801"/>
    </source>
</evidence>
<sequence>MTLSHDVAGDGPAVVLLHSGVCDRRMWDPQWAALTAAGRTVVRCDLRGFGESPAADKPCDDADDVRDLLDTLGVERAVVVGSSFGGAVALEVAARWPDRVTGLLLLCAASPVRQEKSPEFRAVLDREDALIEGGDVAGAVELMVDTWVGPEAGDTVREAVRVMQRRAYELQLAAAEVPSLEVDFDIAAAKAPCLAVSGAHDLPDFRRIAARLPDLLPDARHVELPWAGHLPSMERPAEVTRMMLDFLRDPRAAV</sequence>
<organism evidence="3 4">
    <name type="scientific">Actinacidiphila acidipaludis</name>
    <dbReference type="NCBI Taxonomy" id="2873382"/>
    <lineage>
        <taxon>Bacteria</taxon>
        <taxon>Bacillati</taxon>
        <taxon>Actinomycetota</taxon>
        <taxon>Actinomycetes</taxon>
        <taxon>Kitasatosporales</taxon>
        <taxon>Streptomycetaceae</taxon>
        <taxon>Actinacidiphila</taxon>
    </lineage>
</organism>
<feature type="domain" description="AB hydrolase-1" evidence="2">
    <location>
        <begin position="14"/>
        <end position="239"/>
    </location>
</feature>
<comment type="caution">
    <text evidence="3">The sequence shown here is derived from an EMBL/GenBank/DDBJ whole genome shotgun (WGS) entry which is preliminary data.</text>
</comment>
<keyword evidence="1 3" id="KW-0378">Hydrolase</keyword>
<dbReference type="InterPro" id="IPR029058">
    <property type="entry name" value="AB_hydrolase_fold"/>
</dbReference>
<dbReference type="PRINTS" id="PR00111">
    <property type="entry name" value="ABHYDROLASE"/>
</dbReference>
<dbReference type="RefSeq" id="WP_222961198.1">
    <property type="nucleotide sequence ID" value="NZ_JAINZZ010000004.1"/>
</dbReference>
<dbReference type="SUPFAM" id="SSF53474">
    <property type="entry name" value="alpha/beta-Hydrolases"/>
    <property type="match status" value="1"/>
</dbReference>
<dbReference type="Pfam" id="PF12697">
    <property type="entry name" value="Abhydrolase_6"/>
    <property type="match status" value="1"/>
</dbReference>
<dbReference type="EMBL" id="JAINZZ010000004">
    <property type="protein sequence ID" value="MBY8877087.1"/>
    <property type="molecule type" value="Genomic_DNA"/>
</dbReference>
<dbReference type="PANTHER" id="PTHR43798:SF31">
    <property type="entry name" value="AB HYDROLASE SUPERFAMILY PROTEIN YCLE"/>
    <property type="match status" value="1"/>
</dbReference>
<name>A0ABS7Q1S4_9ACTN</name>
<dbReference type="PANTHER" id="PTHR43798">
    <property type="entry name" value="MONOACYLGLYCEROL LIPASE"/>
    <property type="match status" value="1"/>
</dbReference>
<dbReference type="GO" id="GO:0016787">
    <property type="term" value="F:hydrolase activity"/>
    <property type="evidence" value="ECO:0007669"/>
    <property type="project" value="UniProtKB-KW"/>
</dbReference>
<reference evidence="3 4" key="1">
    <citation type="submission" date="2021-08" db="EMBL/GenBank/DDBJ databases">
        <title>WGS of actinomycetes from Thailand.</title>
        <authorList>
            <person name="Thawai C."/>
        </authorList>
    </citation>
    <scope>NUCLEOTIDE SEQUENCE [LARGE SCALE GENOMIC DNA]</scope>
    <source>
        <strain evidence="3 4">PLK6-54</strain>
    </source>
</reference>